<comment type="caution">
    <text evidence="3">The sequence shown here is derived from an EMBL/GenBank/DDBJ whole genome shotgun (WGS) entry which is preliminary data.</text>
</comment>
<dbReference type="GO" id="GO:0016616">
    <property type="term" value="F:oxidoreductase activity, acting on the CH-OH group of donors, NAD or NADP as acceptor"/>
    <property type="evidence" value="ECO:0007669"/>
    <property type="project" value="UniProtKB-ARBA"/>
</dbReference>
<keyword evidence="4" id="KW-1185">Reference proteome</keyword>
<sequence length="250" mass="26608">ERWSLKGMNALVTGGSKGIGYAIVEELAGLGARVHTCARDEKALNQSQQEWKAKGFEVSFTVCDLSSKPQRQHLVDAVASLFDGNLHILVSNSPYPRGSAVQDLDERDFGEFMGINLEAPYHISQLVHPLLKASGKGSVVFISSVAGGVGLPGLSLYSASKGGAINQLTRSLGAEWAKDHIRVNGVAPWGVRTQTLVDEAAKKKDVQWTPLGRLGLPEEIASVTAFLCLPAASYVTGQLIYVDGGFTTSG</sequence>
<dbReference type="InterPro" id="IPR036291">
    <property type="entry name" value="NAD(P)-bd_dom_sf"/>
</dbReference>
<name>S8CNU2_9LAMI</name>
<proteinExistence type="predicted"/>
<evidence type="ECO:0000256" key="2">
    <source>
        <dbReference type="ARBA" id="ARBA00023002"/>
    </source>
</evidence>
<evidence type="ECO:0000313" key="3">
    <source>
        <dbReference type="EMBL" id="EPS66466.1"/>
    </source>
</evidence>
<dbReference type="PRINTS" id="PR00081">
    <property type="entry name" value="GDHRDH"/>
</dbReference>
<keyword evidence="2" id="KW-0560">Oxidoreductase</keyword>
<evidence type="ECO:0000256" key="1">
    <source>
        <dbReference type="ARBA" id="ARBA00022857"/>
    </source>
</evidence>
<dbReference type="InterPro" id="IPR045000">
    <property type="entry name" value="TR"/>
</dbReference>
<dbReference type="PANTHER" id="PTHR42898">
    <property type="entry name" value="TROPINONE REDUCTASE"/>
    <property type="match status" value="1"/>
</dbReference>
<dbReference type="Pfam" id="PF13561">
    <property type="entry name" value="adh_short_C2"/>
    <property type="match status" value="1"/>
</dbReference>
<dbReference type="PANTHER" id="PTHR42898:SF28">
    <property type="entry name" value="TROPINONE REDUCTASE HOMOLOG"/>
    <property type="match status" value="1"/>
</dbReference>
<dbReference type="SUPFAM" id="SSF51735">
    <property type="entry name" value="NAD(P)-binding Rossmann-fold domains"/>
    <property type="match status" value="1"/>
</dbReference>
<keyword evidence="1" id="KW-0521">NADP</keyword>
<dbReference type="Gene3D" id="3.40.50.720">
    <property type="entry name" value="NAD(P)-binding Rossmann-like Domain"/>
    <property type="match status" value="1"/>
</dbReference>
<dbReference type="EMBL" id="AUSU01003668">
    <property type="protein sequence ID" value="EPS66466.1"/>
    <property type="molecule type" value="Genomic_DNA"/>
</dbReference>
<feature type="non-terminal residue" evidence="3">
    <location>
        <position position="1"/>
    </location>
</feature>
<dbReference type="AlphaFoldDB" id="S8CNU2"/>
<evidence type="ECO:0000313" key="4">
    <source>
        <dbReference type="Proteomes" id="UP000015453"/>
    </source>
</evidence>
<gene>
    <name evidence="3" type="ORF">M569_08306</name>
</gene>
<accession>S8CNU2</accession>
<dbReference type="OrthoDB" id="417891at2759"/>
<dbReference type="InterPro" id="IPR002347">
    <property type="entry name" value="SDR_fam"/>
</dbReference>
<dbReference type="Proteomes" id="UP000015453">
    <property type="component" value="Unassembled WGS sequence"/>
</dbReference>
<dbReference type="FunFam" id="3.40.50.720:FF:000084">
    <property type="entry name" value="Short-chain dehydrogenase reductase"/>
    <property type="match status" value="1"/>
</dbReference>
<reference evidence="3 4" key="1">
    <citation type="journal article" date="2013" name="BMC Genomics">
        <title>The miniature genome of a carnivorous plant Genlisea aurea contains a low number of genes and short non-coding sequences.</title>
        <authorList>
            <person name="Leushkin E.V."/>
            <person name="Sutormin R.A."/>
            <person name="Nabieva E.R."/>
            <person name="Penin A.A."/>
            <person name="Kondrashov A.S."/>
            <person name="Logacheva M.D."/>
        </authorList>
    </citation>
    <scope>NUCLEOTIDE SEQUENCE [LARGE SCALE GENOMIC DNA]</scope>
</reference>
<organism evidence="3 4">
    <name type="scientific">Genlisea aurea</name>
    <dbReference type="NCBI Taxonomy" id="192259"/>
    <lineage>
        <taxon>Eukaryota</taxon>
        <taxon>Viridiplantae</taxon>
        <taxon>Streptophyta</taxon>
        <taxon>Embryophyta</taxon>
        <taxon>Tracheophyta</taxon>
        <taxon>Spermatophyta</taxon>
        <taxon>Magnoliopsida</taxon>
        <taxon>eudicotyledons</taxon>
        <taxon>Gunneridae</taxon>
        <taxon>Pentapetalae</taxon>
        <taxon>asterids</taxon>
        <taxon>lamiids</taxon>
        <taxon>Lamiales</taxon>
        <taxon>Lentibulariaceae</taxon>
        <taxon>Genlisea</taxon>
    </lineage>
</organism>
<protein>
    <recommendedName>
        <fullName evidence="5">Tropinone reductase</fullName>
    </recommendedName>
</protein>
<evidence type="ECO:0008006" key="5">
    <source>
        <dbReference type="Google" id="ProtNLM"/>
    </source>
</evidence>